<gene>
    <name evidence="2" type="ORF">JK359_38240</name>
</gene>
<accession>A0A937JUB8</accession>
<keyword evidence="2" id="KW-0489">Methyltransferase</keyword>
<reference evidence="2" key="1">
    <citation type="submission" date="2021-01" db="EMBL/GenBank/DDBJ databases">
        <title>WGS of actinomycetes isolated from Thailand.</title>
        <authorList>
            <person name="Thawai C."/>
        </authorList>
    </citation>
    <scope>NUCLEOTIDE SEQUENCE</scope>
    <source>
        <strain evidence="2">RCU-197</strain>
    </source>
</reference>
<protein>
    <submittedName>
        <fullName evidence="2">Class I SAM-dependent methyltransferase</fullName>
    </submittedName>
</protein>
<organism evidence="2 3">
    <name type="scientific">Streptomyces actinomycinicus</name>
    <dbReference type="NCBI Taxonomy" id="1695166"/>
    <lineage>
        <taxon>Bacteria</taxon>
        <taxon>Bacillati</taxon>
        <taxon>Actinomycetota</taxon>
        <taxon>Actinomycetes</taxon>
        <taxon>Kitasatosporales</taxon>
        <taxon>Streptomycetaceae</taxon>
        <taxon>Streptomyces</taxon>
    </lineage>
</organism>
<name>A0A937JUB8_9ACTN</name>
<dbReference type="GO" id="GO:0008757">
    <property type="term" value="F:S-adenosylmethionine-dependent methyltransferase activity"/>
    <property type="evidence" value="ECO:0007669"/>
    <property type="project" value="InterPro"/>
</dbReference>
<keyword evidence="3" id="KW-1185">Reference proteome</keyword>
<evidence type="ECO:0000313" key="2">
    <source>
        <dbReference type="EMBL" id="MBL1087703.1"/>
    </source>
</evidence>
<evidence type="ECO:0000259" key="1">
    <source>
        <dbReference type="Pfam" id="PF08241"/>
    </source>
</evidence>
<dbReference type="GO" id="GO:0032259">
    <property type="term" value="P:methylation"/>
    <property type="evidence" value="ECO:0007669"/>
    <property type="project" value="UniProtKB-KW"/>
</dbReference>
<comment type="caution">
    <text evidence="2">The sequence shown here is derived from an EMBL/GenBank/DDBJ whole genome shotgun (WGS) entry which is preliminary data.</text>
</comment>
<feature type="domain" description="Methyltransferase type 11" evidence="1">
    <location>
        <begin position="47"/>
        <end position="125"/>
    </location>
</feature>
<proteinExistence type="predicted"/>
<dbReference type="InterPro" id="IPR013216">
    <property type="entry name" value="Methyltransf_11"/>
</dbReference>
<dbReference type="Pfam" id="PF08241">
    <property type="entry name" value="Methyltransf_11"/>
    <property type="match status" value="1"/>
</dbReference>
<keyword evidence="2" id="KW-0808">Transferase</keyword>
<dbReference type="SUPFAM" id="SSF53335">
    <property type="entry name" value="S-adenosyl-L-methionine-dependent methyltransferases"/>
    <property type="match status" value="1"/>
</dbReference>
<evidence type="ECO:0000313" key="3">
    <source>
        <dbReference type="Proteomes" id="UP000661858"/>
    </source>
</evidence>
<sequence>MTTRTRDGSAGDVDYGAIGSGYSSYRRPDERIARFIAEALGDARRVLNVGAGAGSYENAARAVTAVEPSESMRAQRPTQLARAIDAVAEDLPFTDGEFDAAMTLFSVHQWSDFRAGLREMRRVTRGPLVILTCDPALVRGFWLYRYAPEVLETEARRYPPVEELTAALGGTGTVQTVPIPLDCTDGFNEAYYGRPEMLLDPAARQACSAWSFVDDRVRERFDRTLRHDLESGVWDEEFGHLRVRPTCEGSLVIVRATRVSGA</sequence>
<dbReference type="EMBL" id="JAERRK010000045">
    <property type="protein sequence ID" value="MBL1087703.1"/>
    <property type="molecule type" value="Genomic_DNA"/>
</dbReference>
<dbReference type="Proteomes" id="UP000661858">
    <property type="component" value="Unassembled WGS sequence"/>
</dbReference>
<dbReference type="InterPro" id="IPR029063">
    <property type="entry name" value="SAM-dependent_MTases_sf"/>
</dbReference>
<dbReference type="Gene3D" id="3.40.50.150">
    <property type="entry name" value="Vaccinia Virus protein VP39"/>
    <property type="match status" value="1"/>
</dbReference>
<dbReference type="AlphaFoldDB" id="A0A937JUB8"/>
<dbReference type="RefSeq" id="WP_201844313.1">
    <property type="nucleotide sequence ID" value="NZ_JAERRK010000045.1"/>
</dbReference>